<evidence type="ECO:0000256" key="5">
    <source>
        <dbReference type="ARBA" id="ARBA00013005"/>
    </source>
</evidence>
<dbReference type="Gene3D" id="3.30.470.20">
    <property type="entry name" value="ATP-grasp fold, B domain"/>
    <property type="match status" value="2"/>
</dbReference>
<dbReference type="InterPro" id="IPR036615">
    <property type="entry name" value="Mur_ligase_C_dom_sf"/>
</dbReference>
<evidence type="ECO:0000313" key="15">
    <source>
        <dbReference type="EMBL" id="KKD38029.1"/>
    </source>
</evidence>
<protein>
    <recommendedName>
        <fullName evidence="6">Cyanophycin synthetase</fullName>
        <ecNumber evidence="5">6.3.2.29</ecNumber>
        <ecNumber evidence="4">6.3.2.30</ecNumber>
    </recommendedName>
    <alternativeName>
        <fullName evidence="10">Cyanophycin synthase</fullName>
    </alternativeName>
</protein>
<evidence type="ECO:0000256" key="9">
    <source>
        <dbReference type="ARBA" id="ARBA00022840"/>
    </source>
</evidence>
<dbReference type="SUPFAM" id="SSF53623">
    <property type="entry name" value="MurD-like peptide ligases, catalytic domain"/>
    <property type="match status" value="1"/>
</dbReference>
<dbReference type="OrthoDB" id="9803907at2"/>
<dbReference type="GO" id="GO:0071161">
    <property type="term" value="F:cyanophycin synthetase activity (L-arginine-adding)"/>
    <property type="evidence" value="ECO:0007669"/>
    <property type="project" value="UniProtKB-EC"/>
</dbReference>
<keyword evidence="9 13" id="KW-0067">ATP-binding</keyword>
<evidence type="ECO:0000256" key="8">
    <source>
        <dbReference type="ARBA" id="ARBA00022741"/>
    </source>
</evidence>
<dbReference type="InterPro" id="IPR036565">
    <property type="entry name" value="Mur-like_cat_sf"/>
</dbReference>
<evidence type="ECO:0000256" key="1">
    <source>
        <dbReference type="ARBA" id="ARBA00003184"/>
    </source>
</evidence>
<evidence type="ECO:0000256" key="11">
    <source>
        <dbReference type="ARBA" id="ARBA00048094"/>
    </source>
</evidence>
<dbReference type="Pfam" id="PF18921">
    <property type="entry name" value="Cyanophycin_syn"/>
    <property type="match status" value="1"/>
</dbReference>
<dbReference type="NCBIfam" id="NF010623">
    <property type="entry name" value="PRK14016.1"/>
    <property type="match status" value="1"/>
</dbReference>
<dbReference type="InterPro" id="IPR013651">
    <property type="entry name" value="ATP-grasp_RimK-type"/>
</dbReference>
<dbReference type="InterPro" id="IPR011810">
    <property type="entry name" value="Cya_phycin_syn"/>
</dbReference>
<evidence type="ECO:0000256" key="6">
    <source>
        <dbReference type="ARBA" id="ARBA00022036"/>
    </source>
</evidence>
<dbReference type="PANTHER" id="PTHR23135:SF18">
    <property type="entry name" value="CYANOPHYCIN SYNTHETASE"/>
    <property type="match status" value="1"/>
</dbReference>
<dbReference type="Proteomes" id="UP000033607">
    <property type="component" value="Unassembled WGS sequence"/>
</dbReference>
<evidence type="ECO:0000256" key="4">
    <source>
        <dbReference type="ARBA" id="ARBA00012968"/>
    </source>
</evidence>
<dbReference type="PANTHER" id="PTHR23135">
    <property type="entry name" value="MUR LIGASE FAMILY MEMBER"/>
    <property type="match status" value="1"/>
</dbReference>
<evidence type="ECO:0000256" key="13">
    <source>
        <dbReference type="PROSITE-ProRule" id="PRU00409"/>
    </source>
</evidence>
<comment type="caution">
    <text evidence="15">The sequence shown here is derived from an EMBL/GenBank/DDBJ whole genome shotgun (WGS) entry which is preliminary data.</text>
</comment>
<keyword evidence="8 13" id="KW-0547">Nucleotide-binding</keyword>
<comment type="similarity">
    <text evidence="2">In the C-terminal section; belongs to the MurCDEF family.</text>
</comment>
<dbReference type="InterPro" id="IPR004101">
    <property type="entry name" value="Mur_ligase_C"/>
</dbReference>
<keyword evidence="7" id="KW-0436">Ligase</keyword>
<dbReference type="Gene3D" id="3.40.1190.10">
    <property type="entry name" value="Mur-like, catalytic domain"/>
    <property type="match status" value="1"/>
</dbReference>
<dbReference type="RefSeq" id="WP_046278588.1">
    <property type="nucleotide sequence ID" value="NZ_LATL02000212.1"/>
</dbReference>
<dbReference type="EC" id="6.3.2.30" evidence="4"/>
<dbReference type="EMBL" id="LATL02000212">
    <property type="protein sequence ID" value="KKD38029.1"/>
    <property type="molecule type" value="Genomic_DNA"/>
</dbReference>
<dbReference type="Pfam" id="PF08245">
    <property type="entry name" value="Mur_ligase_M"/>
    <property type="match status" value="1"/>
</dbReference>
<dbReference type="InterPro" id="IPR013221">
    <property type="entry name" value="Mur_ligase_cen"/>
</dbReference>
<comment type="catalytic activity">
    <reaction evidence="12">
        <text>[L-4-(L-arginin-2-N-yl)aspartate](n) + L-aspartate + ATP = [L-4-(L-arginin-2-N-yl)aspartate](n)-L-aspartate + ADP + phosphate + H(+)</text>
        <dbReference type="Rhea" id="RHEA:13277"/>
        <dbReference type="Rhea" id="RHEA-COMP:13728"/>
        <dbReference type="Rhea" id="RHEA-COMP:13733"/>
        <dbReference type="ChEBI" id="CHEBI:15378"/>
        <dbReference type="ChEBI" id="CHEBI:29991"/>
        <dbReference type="ChEBI" id="CHEBI:30616"/>
        <dbReference type="ChEBI" id="CHEBI:43474"/>
        <dbReference type="ChEBI" id="CHEBI:137986"/>
        <dbReference type="ChEBI" id="CHEBI:137990"/>
        <dbReference type="ChEBI" id="CHEBI:456216"/>
        <dbReference type="EC" id="6.3.2.29"/>
    </reaction>
</comment>
<dbReference type="InterPro" id="IPR011761">
    <property type="entry name" value="ATP-grasp"/>
</dbReference>
<feature type="domain" description="ATP-grasp" evidence="14">
    <location>
        <begin position="224"/>
        <end position="480"/>
    </location>
</feature>
<dbReference type="GO" id="GO:0005524">
    <property type="term" value="F:ATP binding"/>
    <property type="evidence" value="ECO:0007669"/>
    <property type="project" value="UniProtKB-UniRule"/>
</dbReference>
<dbReference type="InterPro" id="IPR044019">
    <property type="entry name" value="Cyanophycin_syn_N"/>
</dbReference>
<reference evidence="15 16" key="1">
    <citation type="submission" date="2015-06" db="EMBL/GenBank/DDBJ databases">
        <title>Draft genome assembly of filamentous brackish cyanobacterium Limnoraphis robusta strain CS-951.</title>
        <authorList>
            <person name="Willis A."/>
            <person name="Parks M."/>
            <person name="Burford M.A."/>
        </authorList>
    </citation>
    <scope>NUCLEOTIDE SEQUENCE [LARGE SCALE GENOMIC DNA]</scope>
    <source>
        <strain evidence="15 16">CS-951</strain>
    </source>
</reference>
<dbReference type="PATRIC" id="fig|1637645.4.peg.4194"/>
<proteinExistence type="inferred from homology"/>
<name>A0A0F5YGM2_9CYAN</name>
<comment type="catalytic activity">
    <reaction evidence="11">
        <text>[L-4-(L-arginin-2-N-yl)aspartate](n)-L-aspartate + L-arginine + ATP = [L-4-(L-arginin-2-N-yl)aspartate](n+1) + ADP + phosphate + H(+)</text>
        <dbReference type="Rhea" id="RHEA:23888"/>
        <dbReference type="Rhea" id="RHEA-COMP:13732"/>
        <dbReference type="Rhea" id="RHEA-COMP:13733"/>
        <dbReference type="ChEBI" id="CHEBI:15378"/>
        <dbReference type="ChEBI" id="CHEBI:30616"/>
        <dbReference type="ChEBI" id="CHEBI:32682"/>
        <dbReference type="ChEBI" id="CHEBI:43474"/>
        <dbReference type="ChEBI" id="CHEBI:137986"/>
        <dbReference type="ChEBI" id="CHEBI:137990"/>
        <dbReference type="ChEBI" id="CHEBI:456216"/>
        <dbReference type="EC" id="6.3.2.30"/>
    </reaction>
</comment>
<dbReference type="AlphaFoldDB" id="A0A0F5YGM2"/>
<dbReference type="NCBIfam" id="TIGR02068">
    <property type="entry name" value="cya_phycin_syn"/>
    <property type="match status" value="1"/>
</dbReference>
<evidence type="ECO:0000313" key="16">
    <source>
        <dbReference type="Proteomes" id="UP000033607"/>
    </source>
</evidence>
<comment type="subunit">
    <text evidence="3">Homodimer.</text>
</comment>
<dbReference type="GO" id="GO:0071160">
    <property type="term" value="F:cyanophycin synthetase activity (L-aspartate-adding)"/>
    <property type="evidence" value="ECO:0007669"/>
    <property type="project" value="UniProtKB-EC"/>
</dbReference>
<evidence type="ECO:0000256" key="12">
    <source>
        <dbReference type="ARBA" id="ARBA00048425"/>
    </source>
</evidence>
<dbReference type="GO" id="GO:0046872">
    <property type="term" value="F:metal ion binding"/>
    <property type="evidence" value="ECO:0007669"/>
    <property type="project" value="InterPro"/>
</dbReference>
<dbReference type="Pfam" id="PF08443">
    <property type="entry name" value="RimK"/>
    <property type="match status" value="1"/>
</dbReference>
<sequence length="868" mass="96015">MKILKTQTLYGPNFWSINHPHLIVIQLDVEDLSDRLSNQIPDFYNQLVKTLPGLIEHHGSRGYRGGFLQQMQEGISIAQVIQHVALELQILAQMPVSFGRTRPSATPEIYRVAFEYKNPRAGRYAARAALRLCQSLIDQSYYPQVELEIDLEDLQEIQVEDALGPTTEAIVNQAQKRGIPWQELPVRHVVQLGYGKYQRRIQAAQTDQTHILGIEFAGDKQATKILLREACLPTPLGEVIYYFDELEDAIDRVGGFPIVIKPLDGNHGRGITLNINSWEDAENAYDLAKEESKAGGILVERFYRGQDYRVLVINGKVEAVAERVPAHVIGDGHSTIEELVEDINRHPHRGNGHENILTRIEIDGHTDDVLAQQGYVLDSILEEDEICYLKATANLSTGGIAIDRTEEIHPETVWMAERAAKIVGLDIAGIDITCTDISRPLKEVDGVIIEVNAAPGLRMHLQPSQGKSRDVTSPILEMLYPPGSAYRIPIIAITGTNGKTTTTRLIAHIFKQTKKVIGYTTTDGTYIGEYLLDSGDNTGRQSAQIILNDPTVEVAVLETARGGILRSGLGFDRSDVGVVLNVAADHLGLEDINTLEEMAQVKSVVAEATDENGYAVLNADDPLVANMAKWVKGKVAYFSMNPENPIIQEHLRKGGIAAIYDGGFLTFCNGQDTIQVEQMVNVPSTLRGLVSFMISNVLAASLAAYVQGVSVENISTGLRTFQVSLDQTPGRMNLIELGKFHVLIDYAHNPAGYQAIGEFIRQWSEGERIGVIGGPGNRRDQDLKELGRLATQMFDWVIIKEDDDTRDRPRGEAARLIREGICQEKPQFKYEEILDETEAIQAALAEASEGSLVVIFPESVKRAISLLQ</sequence>
<evidence type="ECO:0000256" key="3">
    <source>
        <dbReference type="ARBA" id="ARBA00011738"/>
    </source>
</evidence>
<dbReference type="SUPFAM" id="SSF53244">
    <property type="entry name" value="MurD-like peptide ligases, peptide-binding domain"/>
    <property type="match status" value="1"/>
</dbReference>
<dbReference type="Gene3D" id="3.90.190.20">
    <property type="entry name" value="Mur ligase, C-terminal domain"/>
    <property type="match status" value="1"/>
</dbReference>
<evidence type="ECO:0000256" key="2">
    <source>
        <dbReference type="ARBA" id="ARBA00009060"/>
    </source>
</evidence>
<evidence type="ECO:0000259" key="14">
    <source>
        <dbReference type="PROSITE" id="PS50975"/>
    </source>
</evidence>
<dbReference type="PROSITE" id="PS50975">
    <property type="entry name" value="ATP_GRASP"/>
    <property type="match status" value="1"/>
</dbReference>
<gene>
    <name evidence="15" type="ORF">WN50_11000</name>
</gene>
<comment type="function">
    <text evidence="1">Catalyzes the ATP-dependent polymerization of arginine and aspartate to multi-L-arginyl-poly-L-aspartic acid (cyanophycin; a water-insoluble reserve polymer).</text>
</comment>
<evidence type="ECO:0000256" key="7">
    <source>
        <dbReference type="ARBA" id="ARBA00022598"/>
    </source>
</evidence>
<dbReference type="Pfam" id="PF02875">
    <property type="entry name" value="Mur_ligase_C"/>
    <property type="match status" value="1"/>
</dbReference>
<accession>A0A0F5YGM2</accession>
<evidence type="ECO:0000256" key="10">
    <source>
        <dbReference type="ARBA" id="ARBA00031353"/>
    </source>
</evidence>
<dbReference type="SUPFAM" id="SSF56059">
    <property type="entry name" value="Glutathione synthetase ATP-binding domain-like"/>
    <property type="match status" value="1"/>
</dbReference>
<organism evidence="15 16">
    <name type="scientific">Limnoraphis robusta CS-951</name>
    <dbReference type="NCBI Taxonomy" id="1637645"/>
    <lineage>
        <taxon>Bacteria</taxon>
        <taxon>Bacillati</taxon>
        <taxon>Cyanobacteriota</taxon>
        <taxon>Cyanophyceae</taxon>
        <taxon>Oscillatoriophycideae</taxon>
        <taxon>Oscillatoriales</taxon>
        <taxon>Sirenicapillariaceae</taxon>
        <taxon>Limnoraphis</taxon>
    </lineage>
</organism>
<dbReference type="EC" id="6.3.2.29" evidence="5"/>